<evidence type="ECO:0000256" key="10">
    <source>
        <dbReference type="ARBA" id="ARBA00022741"/>
    </source>
</evidence>
<evidence type="ECO:0000256" key="4">
    <source>
        <dbReference type="ARBA" id="ARBA00011209"/>
    </source>
</evidence>
<evidence type="ECO:0000256" key="7">
    <source>
        <dbReference type="ARBA" id="ARBA00022490"/>
    </source>
</evidence>
<dbReference type="PANTHER" id="PTHR10947:SF0">
    <property type="entry name" value="PHENYLALANINE--TRNA LIGASE BETA SUBUNIT"/>
    <property type="match status" value="1"/>
</dbReference>
<reference evidence="19" key="1">
    <citation type="submission" date="2017-01" db="EMBL/GenBank/DDBJ databases">
        <title>Comparative genomics of anhydrobiosis in the tardigrade Hypsibius dujardini.</title>
        <authorList>
            <person name="Yoshida Y."/>
            <person name="Koutsovoulos G."/>
            <person name="Laetsch D."/>
            <person name="Stevens L."/>
            <person name="Kumar S."/>
            <person name="Horikawa D."/>
            <person name="Ishino K."/>
            <person name="Komine S."/>
            <person name="Tomita M."/>
            <person name="Blaxter M."/>
            <person name="Arakawa K."/>
        </authorList>
    </citation>
    <scope>NUCLEOTIDE SEQUENCE [LARGE SCALE GENOMIC DNA]</scope>
    <source>
        <strain evidence="19">Z151</strain>
    </source>
</reference>
<evidence type="ECO:0000256" key="1">
    <source>
        <dbReference type="ARBA" id="ARBA00001946"/>
    </source>
</evidence>
<dbReference type="PROSITE" id="PS51483">
    <property type="entry name" value="B5"/>
    <property type="match status" value="1"/>
</dbReference>
<dbReference type="SUPFAM" id="SSF55681">
    <property type="entry name" value="Class II aaRS and biotin synthetases"/>
    <property type="match status" value="1"/>
</dbReference>
<dbReference type="CDD" id="cd00769">
    <property type="entry name" value="PheRS_beta_core"/>
    <property type="match status" value="1"/>
</dbReference>
<comment type="cofactor">
    <cofactor evidence="1">
        <name>Mg(2+)</name>
        <dbReference type="ChEBI" id="CHEBI:18420"/>
    </cofactor>
</comment>
<dbReference type="GO" id="GO:0006432">
    <property type="term" value="P:phenylalanyl-tRNA aminoacylation"/>
    <property type="evidence" value="ECO:0007669"/>
    <property type="project" value="InterPro"/>
</dbReference>
<comment type="catalytic activity">
    <reaction evidence="16">
        <text>tRNA(Phe) + L-phenylalanine + ATP = L-phenylalanyl-tRNA(Phe) + AMP + diphosphate + H(+)</text>
        <dbReference type="Rhea" id="RHEA:19413"/>
        <dbReference type="Rhea" id="RHEA-COMP:9668"/>
        <dbReference type="Rhea" id="RHEA-COMP:9699"/>
        <dbReference type="ChEBI" id="CHEBI:15378"/>
        <dbReference type="ChEBI" id="CHEBI:30616"/>
        <dbReference type="ChEBI" id="CHEBI:33019"/>
        <dbReference type="ChEBI" id="CHEBI:58095"/>
        <dbReference type="ChEBI" id="CHEBI:78442"/>
        <dbReference type="ChEBI" id="CHEBI:78531"/>
        <dbReference type="ChEBI" id="CHEBI:456215"/>
        <dbReference type="EC" id="6.1.1.20"/>
    </reaction>
</comment>
<dbReference type="FunFam" id="3.30.930.10:FF:000032">
    <property type="entry name" value="Phenylalanine--tRNA ligase beta subunit"/>
    <property type="match status" value="1"/>
</dbReference>
<keyword evidence="10" id="KW-0547">Nucleotide-binding</keyword>
<dbReference type="FunFam" id="3.30.56.10:FF:000005">
    <property type="entry name" value="Phenylalanine--tRNA ligase beta subunit"/>
    <property type="match status" value="1"/>
</dbReference>
<evidence type="ECO:0000259" key="17">
    <source>
        <dbReference type="PROSITE" id="PS51483"/>
    </source>
</evidence>
<dbReference type="NCBIfam" id="TIGR00471">
    <property type="entry name" value="pheT_arch"/>
    <property type="match status" value="1"/>
</dbReference>
<evidence type="ECO:0000256" key="8">
    <source>
        <dbReference type="ARBA" id="ARBA00022598"/>
    </source>
</evidence>
<dbReference type="InterPro" id="IPR045060">
    <property type="entry name" value="Phe-tRNA-ligase_IIc_bsu"/>
</dbReference>
<dbReference type="GO" id="GO:0009328">
    <property type="term" value="C:phenylalanine-tRNA ligase complex"/>
    <property type="evidence" value="ECO:0007669"/>
    <property type="project" value="TreeGrafter"/>
</dbReference>
<comment type="similarity">
    <text evidence="3">Belongs to the phenylalanyl-tRNA synthetase beta subunit family. Type 2 subfamily.</text>
</comment>
<dbReference type="PANTHER" id="PTHR10947">
    <property type="entry name" value="PHENYLALANYL-TRNA SYNTHETASE BETA CHAIN AND LEUCINE-RICH REPEAT-CONTAINING PROTEIN 47"/>
    <property type="match status" value="1"/>
</dbReference>
<dbReference type="InterPro" id="IPR041616">
    <property type="entry name" value="PheRS_beta_core"/>
</dbReference>
<evidence type="ECO:0000256" key="13">
    <source>
        <dbReference type="ARBA" id="ARBA00022917"/>
    </source>
</evidence>
<keyword evidence="7" id="KW-0963">Cytoplasm</keyword>
<name>A0A1W0WSV7_HYPEX</name>
<evidence type="ECO:0000256" key="11">
    <source>
        <dbReference type="ARBA" id="ARBA00022840"/>
    </source>
</evidence>
<organism evidence="18 19">
    <name type="scientific">Hypsibius exemplaris</name>
    <name type="common">Freshwater tardigrade</name>
    <dbReference type="NCBI Taxonomy" id="2072580"/>
    <lineage>
        <taxon>Eukaryota</taxon>
        <taxon>Metazoa</taxon>
        <taxon>Ecdysozoa</taxon>
        <taxon>Tardigrada</taxon>
        <taxon>Eutardigrada</taxon>
        <taxon>Parachela</taxon>
        <taxon>Hypsibioidea</taxon>
        <taxon>Hypsibiidae</taxon>
        <taxon>Hypsibius</taxon>
    </lineage>
</organism>
<evidence type="ECO:0000256" key="14">
    <source>
        <dbReference type="ARBA" id="ARBA00023146"/>
    </source>
</evidence>
<dbReference type="Proteomes" id="UP000192578">
    <property type="component" value="Unassembled WGS sequence"/>
</dbReference>
<comment type="caution">
    <text evidence="18">The sequence shown here is derived from an EMBL/GenBank/DDBJ whole genome shotgun (WGS) entry which is preliminary data.</text>
</comment>
<dbReference type="SUPFAM" id="SSF56037">
    <property type="entry name" value="PheT/TilS domain"/>
    <property type="match status" value="1"/>
</dbReference>
<dbReference type="InterPro" id="IPR020825">
    <property type="entry name" value="Phe-tRNA_synthase-like_B3/B4"/>
</dbReference>
<sequence>MPTISIKRDELFAVLKKTYTDEEFDELCFQYGLELDEVTTEKQLAIKEHEDTKNATEQVIYKIEIPANRYDLLCLEGLSQALLIYLGKATFPAYKLAARTGKEQKLIVKPDTAKIRPYAVSAVLRNITFTPASYASFIELQDKLHQNLCRKRALVAIGTHDLDTIQGPFYYDALPPSEISFRPLNQSKEYTAVEMMELYATDSHLKAYLHIIRDSPVYPIIKDSNGVVLSMPPIINGDHSKITLNTKNVFIEATATDIHKAIIVLDTIVTMFAQHCSPQFVIEPVDVVSPDGSTTAYPKLEWRNMQVPYEDINKKVGIKVSKGEVIELLKKMGLSTEPTPADAIISVKIPPTRHDILHPCDLIEDAAIGYGFNNITMLLPGSLTIADQFTHNRVSDLLRREIVAAGYSEALTFALCSRDDIADKLRHKIDTIPAVHIANPKTLEFQVARTTLIPGLLKTVAGNKKMPLPLKLFEISDVVVKDPSKDVGAKNIRHFCGLYYGKTSGFEIVHGLLDRFMQLLGVRYTPNDDAGYYIKAHSDPTFFEGRCAQIITHGRPVGVFGVLHPEVLQQFELTNPCSILEIDVEPFI</sequence>
<dbReference type="OrthoDB" id="1698572at2759"/>
<dbReference type="SUPFAM" id="SSF46955">
    <property type="entry name" value="Putative DNA-binding domain"/>
    <property type="match status" value="2"/>
</dbReference>
<keyword evidence="8 18" id="KW-0436">Ligase</keyword>
<keyword evidence="14" id="KW-0030">Aminoacyl-tRNA synthetase</keyword>
<dbReference type="SMART" id="SM00873">
    <property type="entry name" value="B3_4"/>
    <property type="match status" value="1"/>
</dbReference>
<feature type="domain" description="B5" evidence="17">
    <location>
        <begin position="300"/>
        <end position="377"/>
    </location>
</feature>
<dbReference type="InterPro" id="IPR004531">
    <property type="entry name" value="Phe-tRNA-synth_IIc_bsu_arc_euk"/>
</dbReference>
<proteinExistence type="inferred from homology"/>
<evidence type="ECO:0000256" key="9">
    <source>
        <dbReference type="ARBA" id="ARBA00022723"/>
    </source>
</evidence>
<dbReference type="AlphaFoldDB" id="A0A1W0WSV7"/>
<dbReference type="Pfam" id="PF17759">
    <property type="entry name" value="tRNA_synthFbeta"/>
    <property type="match status" value="1"/>
</dbReference>
<dbReference type="Gene3D" id="3.30.56.10">
    <property type="match status" value="2"/>
</dbReference>
<dbReference type="GO" id="GO:0004826">
    <property type="term" value="F:phenylalanine-tRNA ligase activity"/>
    <property type="evidence" value="ECO:0007669"/>
    <property type="project" value="UniProtKB-EC"/>
</dbReference>
<evidence type="ECO:0000256" key="2">
    <source>
        <dbReference type="ARBA" id="ARBA00004496"/>
    </source>
</evidence>
<gene>
    <name evidence="18" type="ORF">BV898_07677</name>
</gene>
<keyword evidence="12" id="KW-0460">Magnesium</keyword>
<keyword evidence="13" id="KW-0648">Protein biosynthesis</keyword>
<keyword evidence="11" id="KW-0067">ATP-binding</keyword>
<dbReference type="FunFam" id="3.50.40.10:FF:000002">
    <property type="entry name" value="phenylalanine--tRNA ligase beta subunit"/>
    <property type="match status" value="1"/>
</dbReference>
<dbReference type="EMBL" id="MTYJ01000051">
    <property type="protein sequence ID" value="OQV18281.1"/>
    <property type="molecule type" value="Genomic_DNA"/>
</dbReference>
<evidence type="ECO:0000256" key="6">
    <source>
        <dbReference type="ARBA" id="ARBA00017032"/>
    </source>
</evidence>
<dbReference type="Gene3D" id="3.30.930.10">
    <property type="entry name" value="Bira Bifunctional Protein, Domain 2"/>
    <property type="match status" value="1"/>
</dbReference>
<protein>
    <recommendedName>
        <fullName evidence="6">Phenylalanine--tRNA ligase beta subunit</fullName>
        <ecNumber evidence="5">6.1.1.20</ecNumber>
    </recommendedName>
    <alternativeName>
        <fullName evidence="15">Phenylalanyl-tRNA synthetase beta subunit</fullName>
    </alternativeName>
</protein>
<dbReference type="InterPro" id="IPR040659">
    <property type="entry name" value="PhetRS_B1"/>
</dbReference>
<dbReference type="InterPro" id="IPR045864">
    <property type="entry name" value="aa-tRNA-synth_II/BPL/LPL"/>
</dbReference>
<evidence type="ECO:0000256" key="3">
    <source>
        <dbReference type="ARBA" id="ARBA00007438"/>
    </source>
</evidence>
<keyword evidence="19" id="KW-1185">Reference proteome</keyword>
<dbReference type="GO" id="GO:0005524">
    <property type="term" value="F:ATP binding"/>
    <property type="evidence" value="ECO:0007669"/>
    <property type="project" value="UniProtKB-KW"/>
</dbReference>
<dbReference type="Pfam" id="PF03483">
    <property type="entry name" value="B3_4"/>
    <property type="match status" value="1"/>
</dbReference>
<keyword evidence="9" id="KW-0479">Metal-binding</keyword>
<dbReference type="InterPro" id="IPR005146">
    <property type="entry name" value="B3/B4_tRNA-bd"/>
</dbReference>
<comment type="subcellular location">
    <subcellularLocation>
        <location evidence="2">Cytoplasm</location>
    </subcellularLocation>
</comment>
<dbReference type="InterPro" id="IPR005147">
    <property type="entry name" value="tRNA_synthase_B5-dom"/>
</dbReference>
<evidence type="ECO:0000313" key="19">
    <source>
        <dbReference type="Proteomes" id="UP000192578"/>
    </source>
</evidence>
<accession>A0A1W0WSV7</accession>
<dbReference type="Gene3D" id="3.50.40.10">
    <property type="entry name" value="Phenylalanyl-trna Synthetase, Chain B, domain 3"/>
    <property type="match status" value="1"/>
</dbReference>
<dbReference type="SMART" id="SM00874">
    <property type="entry name" value="B5"/>
    <property type="match status" value="1"/>
</dbReference>
<evidence type="ECO:0000313" key="18">
    <source>
        <dbReference type="EMBL" id="OQV18281.1"/>
    </source>
</evidence>
<evidence type="ECO:0000256" key="15">
    <source>
        <dbReference type="ARBA" id="ARBA00033189"/>
    </source>
</evidence>
<dbReference type="Pfam" id="PF18262">
    <property type="entry name" value="PhetRS_B1"/>
    <property type="match status" value="1"/>
</dbReference>
<dbReference type="Pfam" id="PF03484">
    <property type="entry name" value="B5"/>
    <property type="match status" value="1"/>
</dbReference>
<comment type="subunit">
    <text evidence="4">Tetramer of two alpha and two beta subunits.</text>
</comment>
<dbReference type="InterPro" id="IPR009061">
    <property type="entry name" value="DNA-bd_dom_put_sf"/>
</dbReference>
<dbReference type="GO" id="GO:0000287">
    <property type="term" value="F:magnesium ion binding"/>
    <property type="evidence" value="ECO:0007669"/>
    <property type="project" value="InterPro"/>
</dbReference>
<evidence type="ECO:0000256" key="16">
    <source>
        <dbReference type="ARBA" id="ARBA00049255"/>
    </source>
</evidence>
<evidence type="ECO:0000256" key="12">
    <source>
        <dbReference type="ARBA" id="ARBA00022842"/>
    </source>
</evidence>
<dbReference type="GO" id="GO:0003723">
    <property type="term" value="F:RNA binding"/>
    <property type="evidence" value="ECO:0007669"/>
    <property type="project" value="InterPro"/>
</dbReference>
<dbReference type="EC" id="6.1.1.20" evidence="5"/>
<evidence type="ECO:0000256" key="5">
    <source>
        <dbReference type="ARBA" id="ARBA00012814"/>
    </source>
</evidence>